<accession>A0A1X3DAJ2</accession>
<evidence type="ECO:0008006" key="3">
    <source>
        <dbReference type="Google" id="ProtNLM"/>
    </source>
</evidence>
<protein>
    <recommendedName>
        <fullName evidence="3">CHAT domain-containing protein</fullName>
    </recommendedName>
</protein>
<dbReference type="RefSeq" id="WP_085360619.1">
    <property type="nucleotide sequence ID" value="NZ_MTAB01000037.1"/>
</dbReference>
<organism evidence="1 2">
    <name type="scientific">Neisseria dumasiana</name>
    <dbReference type="NCBI Taxonomy" id="1931275"/>
    <lineage>
        <taxon>Bacteria</taxon>
        <taxon>Pseudomonadati</taxon>
        <taxon>Pseudomonadota</taxon>
        <taxon>Betaproteobacteria</taxon>
        <taxon>Neisseriales</taxon>
        <taxon>Neisseriaceae</taxon>
        <taxon>Neisseria</taxon>
    </lineage>
</organism>
<gene>
    <name evidence="1" type="ORF">BV912_11310</name>
</gene>
<evidence type="ECO:0000313" key="2">
    <source>
        <dbReference type="Proteomes" id="UP000193303"/>
    </source>
</evidence>
<comment type="caution">
    <text evidence="1">The sequence shown here is derived from an EMBL/GenBank/DDBJ whole genome shotgun (WGS) entry which is preliminary data.</text>
</comment>
<dbReference type="EMBL" id="MTAB01000037">
    <property type="protein sequence ID" value="OSI16923.1"/>
    <property type="molecule type" value="Genomic_DNA"/>
</dbReference>
<dbReference type="AlphaFoldDB" id="A0A1X3DAJ2"/>
<reference evidence="2" key="1">
    <citation type="submission" date="2017-01" db="EMBL/GenBank/DDBJ databases">
        <authorList>
            <person name="Mah S.A."/>
            <person name="Swanson W.J."/>
            <person name="Moy G.W."/>
            <person name="Vacquier V.D."/>
        </authorList>
    </citation>
    <scope>NUCLEOTIDE SEQUENCE [LARGE SCALE GENOMIC DNA]</scope>
    <source>
        <strain evidence="2">124861</strain>
    </source>
</reference>
<sequence>LRANIENKSNIEKYIDDFLENTHSILNESIQASVFDLLYGKFEEEDINLEDTKVLTLIEDIICFATNQDTPWHHDYKYTFYEQIKKLIFTFIINKEFSRSNFVKLMLDILKLINHVIDVDYFQDSNIKYFGVEELKTNFKKSLTVSDVFIIESLHKQDSEDKYDGKKLYTALKLSGKNPKYFQIENQFELKEVLKIFKESKYRFLHISCHASKNTIELTDEVLFYKDFSKLFDGIFNQHRLFISACELGNEEVMTTLMKDHLGKLHSVIAPKTKISFNHAYSFWITFYIAIFEKNQTIITSKSMKAIIQNFTKLLPLSIALSTYSPKSRQINYLCIPHDKSKP</sequence>
<proteinExistence type="predicted"/>
<evidence type="ECO:0000313" key="1">
    <source>
        <dbReference type="EMBL" id="OSI16923.1"/>
    </source>
</evidence>
<dbReference type="Proteomes" id="UP000193303">
    <property type="component" value="Unassembled WGS sequence"/>
</dbReference>
<feature type="non-terminal residue" evidence="1">
    <location>
        <position position="1"/>
    </location>
</feature>
<name>A0A1X3DAJ2_9NEIS</name>